<reference evidence="1" key="1">
    <citation type="submission" date="2022-10" db="EMBL/GenBank/DDBJ databases">
        <authorList>
            <person name="Yu W.X."/>
        </authorList>
    </citation>
    <scope>NUCLEOTIDE SEQUENCE</scope>
    <source>
        <strain evidence="1">AAT</strain>
    </source>
</reference>
<protein>
    <submittedName>
        <fullName evidence="1">Uncharacterized protein</fullName>
    </submittedName>
</protein>
<evidence type="ECO:0000313" key="1">
    <source>
        <dbReference type="EMBL" id="MCW3789773.1"/>
    </source>
</evidence>
<name>A0AAE3M9X8_9BACT</name>
<dbReference type="RefSeq" id="WP_301193317.1">
    <property type="nucleotide sequence ID" value="NZ_JAPDPJ010000214.1"/>
</dbReference>
<keyword evidence="2" id="KW-1185">Reference proteome</keyword>
<accession>A0AAE3M9X8</accession>
<dbReference type="EMBL" id="JAPDPJ010000214">
    <property type="protein sequence ID" value="MCW3789773.1"/>
    <property type="molecule type" value="Genomic_DNA"/>
</dbReference>
<dbReference type="Proteomes" id="UP001209229">
    <property type="component" value="Unassembled WGS sequence"/>
</dbReference>
<comment type="caution">
    <text evidence="1">The sequence shown here is derived from an EMBL/GenBank/DDBJ whole genome shotgun (WGS) entry which is preliminary data.</text>
</comment>
<gene>
    <name evidence="1" type="ORF">OM075_25160</name>
</gene>
<organism evidence="1 2">
    <name type="scientific">Plebeiibacterium sediminum</name>
    <dbReference type="NCBI Taxonomy" id="2992112"/>
    <lineage>
        <taxon>Bacteria</taxon>
        <taxon>Pseudomonadati</taxon>
        <taxon>Bacteroidota</taxon>
        <taxon>Bacteroidia</taxon>
        <taxon>Marinilabiliales</taxon>
        <taxon>Marinilabiliaceae</taxon>
        <taxon>Plebeiibacterium</taxon>
    </lineage>
</organism>
<dbReference type="AlphaFoldDB" id="A0AAE3M9X8"/>
<proteinExistence type="predicted"/>
<evidence type="ECO:0000313" key="2">
    <source>
        <dbReference type="Proteomes" id="UP001209229"/>
    </source>
</evidence>
<sequence>MKLFAKIFKTKSKERDFPKGMNEIKVSEDTFVTEISKEQKDNSDIERREKDKVGQLSKLDGFHDKPNGRQGTIYYVDHGKTCELYYEISGVKEFDILIWFDQLNEWILPKNEAINQIDKQRIKEKLINWLDLTKIRAEL</sequence>